<dbReference type="EMBL" id="FQWQ01000004">
    <property type="protein sequence ID" value="SHH78119.1"/>
    <property type="molecule type" value="Genomic_DNA"/>
</dbReference>
<evidence type="ECO:0000313" key="6">
    <source>
        <dbReference type="Proteomes" id="UP000184212"/>
    </source>
</evidence>
<dbReference type="PANTHER" id="PTHR43420">
    <property type="entry name" value="ACETYLTRANSFERASE"/>
    <property type="match status" value="1"/>
</dbReference>
<proteinExistence type="predicted"/>
<evidence type="ECO:0000259" key="4">
    <source>
        <dbReference type="PROSITE" id="PS51819"/>
    </source>
</evidence>
<dbReference type="SUPFAM" id="SSF55729">
    <property type="entry name" value="Acyl-CoA N-acyltransferases (Nat)"/>
    <property type="match status" value="1"/>
</dbReference>
<dbReference type="Proteomes" id="UP000184212">
    <property type="component" value="Unassembled WGS sequence"/>
</dbReference>
<keyword evidence="1 5" id="KW-0808">Transferase</keyword>
<feature type="domain" description="VOC" evidence="4">
    <location>
        <begin position="122"/>
        <end position="169"/>
    </location>
</feature>
<accession>A0A1M5VS84</accession>
<gene>
    <name evidence="5" type="ORF">SAMN04488109_5362</name>
</gene>
<evidence type="ECO:0000256" key="2">
    <source>
        <dbReference type="ARBA" id="ARBA00023315"/>
    </source>
</evidence>
<dbReference type="CDD" id="cd04301">
    <property type="entry name" value="NAT_SF"/>
    <property type="match status" value="1"/>
</dbReference>
<organism evidence="5 6">
    <name type="scientific">Chryseolinea serpens</name>
    <dbReference type="NCBI Taxonomy" id="947013"/>
    <lineage>
        <taxon>Bacteria</taxon>
        <taxon>Pseudomonadati</taxon>
        <taxon>Bacteroidota</taxon>
        <taxon>Cytophagia</taxon>
        <taxon>Cytophagales</taxon>
        <taxon>Fulvivirgaceae</taxon>
        <taxon>Chryseolinea</taxon>
    </lineage>
</organism>
<dbReference type="PROSITE" id="PS51186">
    <property type="entry name" value="GNAT"/>
    <property type="match status" value="1"/>
</dbReference>
<name>A0A1M5VS84_9BACT</name>
<feature type="domain" description="N-acetyltransferase" evidence="3">
    <location>
        <begin position="7"/>
        <end position="169"/>
    </location>
</feature>
<dbReference type="InterPro" id="IPR037523">
    <property type="entry name" value="VOC_core"/>
</dbReference>
<dbReference type="PROSITE" id="PS51819">
    <property type="entry name" value="VOC"/>
    <property type="match status" value="1"/>
</dbReference>
<dbReference type="GO" id="GO:0016747">
    <property type="term" value="F:acyltransferase activity, transferring groups other than amino-acyl groups"/>
    <property type="evidence" value="ECO:0007669"/>
    <property type="project" value="InterPro"/>
</dbReference>
<dbReference type="Gene3D" id="3.40.630.30">
    <property type="match status" value="1"/>
</dbReference>
<dbReference type="STRING" id="947013.SAMN04488109_5362"/>
<sequence>MSEIINSEIINASAADIVTIQDIAEKTWWPTYSPILTDVQIRYMLDAIYSTETLLNVIQGGSQHFILIKDEAGVQGFASYGPRPDERNVYKLHKIYVLPDNHGKGYGAQLVAEVKRRLKMQGIHTLDLNVNRHNKAREFYEKMGFTVIQEEDVPIGPYWMNDYVMRLTF</sequence>
<protein>
    <submittedName>
        <fullName evidence="5">L-amino acid N-acyltransferase YncA</fullName>
    </submittedName>
</protein>
<reference evidence="5 6" key="1">
    <citation type="submission" date="2016-11" db="EMBL/GenBank/DDBJ databases">
        <authorList>
            <person name="Jaros S."/>
            <person name="Januszkiewicz K."/>
            <person name="Wedrychowicz H."/>
        </authorList>
    </citation>
    <scope>NUCLEOTIDE SEQUENCE [LARGE SCALE GENOMIC DNA]</scope>
    <source>
        <strain evidence="5 6">DSM 24574</strain>
    </source>
</reference>
<dbReference type="RefSeq" id="WP_245804182.1">
    <property type="nucleotide sequence ID" value="NZ_FQWQ01000004.1"/>
</dbReference>
<dbReference type="InterPro" id="IPR050680">
    <property type="entry name" value="YpeA/RimI_acetyltransf"/>
</dbReference>
<dbReference type="Pfam" id="PF13673">
    <property type="entry name" value="Acetyltransf_10"/>
    <property type="match status" value="1"/>
</dbReference>
<evidence type="ECO:0000313" key="5">
    <source>
        <dbReference type="EMBL" id="SHH78119.1"/>
    </source>
</evidence>
<evidence type="ECO:0000256" key="1">
    <source>
        <dbReference type="ARBA" id="ARBA00022679"/>
    </source>
</evidence>
<dbReference type="InterPro" id="IPR016181">
    <property type="entry name" value="Acyl_CoA_acyltransferase"/>
</dbReference>
<dbReference type="AlphaFoldDB" id="A0A1M5VS84"/>
<keyword evidence="6" id="KW-1185">Reference proteome</keyword>
<dbReference type="InterPro" id="IPR000182">
    <property type="entry name" value="GNAT_dom"/>
</dbReference>
<keyword evidence="2 5" id="KW-0012">Acyltransferase</keyword>
<evidence type="ECO:0000259" key="3">
    <source>
        <dbReference type="PROSITE" id="PS51186"/>
    </source>
</evidence>